<gene>
    <name evidence="1" type="ORF">PGIGA_G00023660</name>
</gene>
<protein>
    <submittedName>
        <fullName evidence="1">Uncharacterized protein</fullName>
    </submittedName>
</protein>
<dbReference type="EMBL" id="CM040464">
    <property type="protein sequence ID" value="MCI4383208.1"/>
    <property type="molecule type" value="Genomic_DNA"/>
</dbReference>
<reference evidence="1 2" key="1">
    <citation type="journal article" date="2022" name="bioRxiv">
        <title>An ancient truncated duplication of the anti-Mullerian hormone receptor type 2 gene is a potential conserved master sex determinant in the Pangasiidae catfish family.</title>
        <authorList>
            <person name="Wen M."/>
            <person name="Pan Q."/>
            <person name="Jouanno E."/>
            <person name="Montfort J."/>
            <person name="Zahm M."/>
            <person name="Cabau C."/>
            <person name="Klopp C."/>
            <person name="Iampietro C."/>
            <person name="Roques C."/>
            <person name="Bouchez O."/>
            <person name="Castinel A."/>
            <person name="Donnadieu C."/>
            <person name="Parrinello H."/>
            <person name="Poncet C."/>
            <person name="Belmonte E."/>
            <person name="Gautier V."/>
            <person name="Avarre J.-C."/>
            <person name="Dugue R."/>
            <person name="Gustiano R."/>
            <person name="Ha T.T.T."/>
            <person name="Campet M."/>
            <person name="Sriphairoj K."/>
            <person name="Ribolli J."/>
            <person name="de Almeida F.L."/>
            <person name="Desvignes T."/>
            <person name="Postlethwait J.H."/>
            <person name="Bucao C.F."/>
            <person name="Robinson-Rechavi M."/>
            <person name="Bobe J."/>
            <person name="Herpin A."/>
            <person name="Guiguen Y."/>
        </authorList>
    </citation>
    <scope>NUCLEOTIDE SEQUENCE [LARGE SCALE GENOMIC DNA]</scope>
    <source>
        <strain evidence="1">YG-Dec2019</strain>
    </source>
</reference>
<evidence type="ECO:0000313" key="1">
    <source>
        <dbReference type="EMBL" id="MCI4383208.1"/>
    </source>
</evidence>
<organism evidence="1 2">
    <name type="scientific">Pangasianodon gigas</name>
    <name type="common">Mekong giant catfish</name>
    <name type="synonym">Pangasius gigas</name>
    <dbReference type="NCBI Taxonomy" id="30993"/>
    <lineage>
        <taxon>Eukaryota</taxon>
        <taxon>Metazoa</taxon>
        <taxon>Chordata</taxon>
        <taxon>Craniata</taxon>
        <taxon>Vertebrata</taxon>
        <taxon>Euteleostomi</taxon>
        <taxon>Actinopterygii</taxon>
        <taxon>Neopterygii</taxon>
        <taxon>Teleostei</taxon>
        <taxon>Ostariophysi</taxon>
        <taxon>Siluriformes</taxon>
        <taxon>Pangasiidae</taxon>
        <taxon>Pangasianodon</taxon>
    </lineage>
</organism>
<name>A0ACC5WWX1_PANGG</name>
<keyword evidence="2" id="KW-1185">Reference proteome</keyword>
<evidence type="ECO:0000313" key="2">
    <source>
        <dbReference type="Proteomes" id="UP000829447"/>
    </source>
</evidence>
<proteinExistence type="predicted"/>
<dbReference type="Proteomes" id="UP000829447">
    <property type="component" value="Linkage Group LG11"/>
</dbReference>
<sequence length="175" mass="18147">MSVCHTHCFSVESVLKVFSFSLHPFAHAAISAPFFVDWAGLVLAPALVEGGILVPTLAAGAEAGGRGPSLRAVLAQALRGSPGLAHPEGPGLDHDPDLALALPLIRGADQALLGDPGLVLQPGALANLEHHLKNKVALLLKAPAEARAQNETTEDPSAIFSFFLIFLSIIVCISV</sequence>
<comment type="caution">
    <text evidence="1">The sequence shown here is derived from an EMBL/GenBank/DDBJ whole genome shotgun (WGS) entry which is preliminary data.</text>
</comment>
<accession>A0ACC5WWX1</accession>